<dbReference type="InterPro" id="IPR035940">
    <property type="entry name" value="CAP_sf"/>
</dbReference>
<gene>
    <name evidence="2" type="primary">Acey_s0067.g58</name>
    <name evidence="2" type="ORF">Y032_0067g58</name>
</gene>
<dbReference type="CDD" id="cd05380">
    <property type="entry name" value="CAP_euk"/>
    <property type="match status" value="1"/>
</dbReference>
<comment type="caution">
    <text evidence="2">The sequence shown here is derived from an EMBL/GenBank/DDBJ whole genome shotgun (WGS) entry which is preliminary data.</text>
</comment>
<dbReference type="SMART" id="SM00198">
    <property type="entry name" value="SCP"/>
    <property type="match status" value="1"/>
</dbReference>
<dbReference type="Gene3D" id="3.40.33.10">
    <property type="entry name" value="CAP"/>
    <property type="match status" value="1"/>
</dbReference>
<sequence length="167" mass="19503">MPEYTSAIQVSFAILGITHANSDNLKCRGRYFDMIPGFNETMRNKFVDMHNKHRSDLARESQASKMRKLVYDCEIEQTAYDTALQACETTTFTYRKYLKYDENLHVFEKPEGVDDVIKEAIDSWWSENSRIDGEESKNSYTTSYNISNFANVRDVFLLQKYSEKKIA</sequence>
<proteinExistence type="predicted"/>
<name>A0A016U0R8_9BILA</name>
<dbReference type="Proteomes" id="UP000024635">
    <property type="component" value="Unassembled WGS sequence"/>
</dbReference>
<dbReference type="InterPro" id="IPR014044">
    <property type="entry name" value="CAP_dom"/>
</dbReference>
<dbReference type="AlphaFoldDB" id="A0A016U0R8"/>
<dbReference type="Pfam" id="PF00188">
    <property type="entry name" value="CAP"/>
    <property type="match status" value="1"/>
</dbReference>
<accession>A0A016U0R8</accession>
<dbReference type="SUPFAM" id="SSF55797">
    <property type="entry name" value="PR-1-like"/>
    <property type="match status" value="1"/>
</dbReference>
<evidence type="ECO:0000259" key="1">
    <source>
        <dbReference type="SMART" id="SM00198"/>
    </source>
</evidence>
<reference evidence="3" key="1">
    <citation type="journal article" date="2015" name="Nat. Genet.">
        <title>The genome and transcriptome of the zoonotic hookworm Ancylostoma ceylanicum identify infection-specific gene families.</title>
        <authorList>
            <person name="Schwarz E.M."/>
            <person name="Hu Y."/>
            <person name="Antoshechkin I."/>
            <person name="Miller M.M."/>
            <person name="Sternberg P.W."/>
            <person name="Aroian R.V."/>
        </authorList>
    </citation>
    <scope>NUCLEOTIDE SEQUENCE</scope>
    <source>
        <strain evidence="3">HY135</strain>
    </source>
</reference>
<evidence type="ECO:0000313" key="2">
    <source>
        <dbReference type="EMBL" id="EYC08223.1"/>
    </source>
</evidence>
<dbReference type="EMBL" id="JARK01001403">
    <property type="protein sequence ID" value="EYC08223.1"/>
    <property type="molecule type" value="Genomic_DNA"/>
</dbReference>
<evidence type="ECO:0000313" key="3">
    <source>
        <dbReference type="Proteomes" id="UP000024635"/>
    </source>
</evidence>
<protein>
    <recommendedName>
        <fullName evidence="1">SCP domain-containing protein</fullName>
    </recommendedName>
</protein>
<organism evidence="2 3">
    <name type="scientific">Ancylostoma ceylanicum</name>
    <dbReference type="NCBI Taxonomy" id="53326"/>
    <lineage>
        <taxon>Eukaryota</taxon>
        <taxon>Metazoa</taxon>
        <taxon>Ecdysozoa</taxon>
        <taxon>Nematoda</taxon>
        <taxon>Chromadorea</taxon>
        <taxon>Rhabditida</taxon>
        <taxon>Rhabditina</taxon>
        <taxon>Rhabditomorpha</taxon>
        <taxon>Strongyloidea</taxon>
        <taxon>Ancylostomatidae</taxon>
        <taxon>Ancylostomatinae</taxon>
        <taxon>Ancylostoma</taxon>
    </lineage>
</organism>
<dbReference type="OrthoDB" id="5808552at2759"/>
<feature type="domain" description="SCP" evidence="1">
    <location>
        <begin position="41"/>
        <end position="167"/>
    </location>
</feature>
<keyword evidence="3" id="KW-1185">Reference proteome</keyword>